<sequence length="369" mass="44321">METATLEKHEAMQYLREYNEQEIFYQQYQQKKHDNQSLQLFLKDYDQNNFMQKQIYIEEFLLRGQNEFEKEDTMWLGQEKDIEVRKYSRFMPQLSAIHDFFEMIYVLENEMYVEVEDKKIALKSGDIAFIPPDTIHKPIVMENTIAIQIMIRKSTFQKVFFKMLKGNHVISEFFLNALYIKENKHILIFHSHLDKNLLDCSLQLFTENHNRFPSYQLIMNNLFEVLLCLLLRFKPSHMNVVQVKQYSDIRMIQMLQYIQQCCEHITLQKMAEKFNLSQSYLSKYIARKIGKSFSEIRQEIRLEKACEMITGSELQIDDIAGAVGYQNVEHFIRLFKKKYHLTPHQYRLNNRSCQINTNKKETSSCQSRK</sequence>
<name>A0AAC9III6_9BACI</name>
<gene>
    <name evidence="5" type="ORF">BK049_04905</name>
</gene>
<proteinExistence type="predicted"/>
<dbReference type="InterPro" id="IPR009057">
    <property type="entry name" value="Homeodomain-like_sf"/>
</dbReference>
<evidence type="ECO:0000313" key="5">
    <source>
        <dbReference type="EMBL" id="AOZ88099.1"/>
    </source>
</evidence>
<evidence type="ECO:0000259" key="4">
    <source>
        <dbReference type="PROSITE" id="PS01124"/>
    </source>
</evidence>
<dbReference type="RefSeq" id="WP_071167966.1">
    <property type="nucleotide sequence ID" value="NZ_CP017786.1"/>
</dbReference>
<dbReference type="EMBL" id="CP017786">
    <property type="protein sequence ID" value="AOZ88099.1"/>
    <property type="molecule type" value="Genomic_DNA"/>
</dbReference>
<dbReference type="Proteomes" id="UP000177709">
    <property type="component" value="Chromosome"/>
</dbReference>
<dbReference type="Pfam" id="PF07883">
    <property type="entry name" value="Cupin_2"/>
    <property type="match status" value="1"/>
</dbReference>
<dbReference type="InterPro" id="IPR018060">
    <property type="entry name" value="HTH_AraC"/>
</dbReference>
<dbReference type="InterPro" id="IPR013096">
    <property type="entry name" value="Cupin_2"/>
</dbReference>
<keyword evidence="1" id="KW-0805">Transcription regulation</keyword>
<dbReference type="GO" id="GO:0003700">
    <property type="term" value="F:DNA-binding transcription factor activity"/>
    <property type="evidence" value="ECO:0007669"/>
    <property type="project" value="InterPro"/>
</dbReference>
<dbReference type="PRINTS" id="PR00032">
    <property type="entry name" value="HTHARAC"/>
</dbReference>
<dbReference type="PROSITE" id="PS01124">
    <property type="entry name" value="HTH_ARAC_FAMILY_2"/>
    <property type="match status" value="1"/>
</dbReference>
<dbReference type="KEGG" id="bxi:BK049_04905"/>
<dbReference type="PANTHER" id="PTHR43280">
    <property type="entry name" value="ARAC-FAMILY TRANSCRIPTIONAL REGULATOR"/>
    <property type="match status" value="1"/>
</dbReference>
<dbReference type="Gene3D" id="2.60.120.10">
    <property type="entry name" value="Jelly Rolls"/>
    <property type="match status" value="1"/>
</dbReference>
<dbReference type="AlphaFoldDB" id="A0AAC9III6"/>
<evidence type="ECO:0000256" key="1">
    <source>
        <dbReference type="ARBA" id="ARBA00023015"/>
    </source>
</evidence>
<evidence type="ECO:0000313" key="6">
    <source>
        <dbReference type="Proteomes" id="UP000177709"/>
    </source>
</evidence>
<dbReference type="InterPro" id="IPR020449">
    <property type="entry name" value="Tscrpt_reg_AraC-type_HTH"/>
</dbReference>
<organism evidence="5 6">
    <name type="scientific">Bacillus xiamenensis</name>
    <dbReference type="NCBI Taxonomy" id="1178537"/>
    <lineage>
        <taxon>Bacteria</taxon>
        <taxon>Bacillati</taxon>
        <taxon>Bacillota</taxon>
        <taxon>Bacilli</taxon>
        <taxon>Bacillales</taxon>
        <taxon>Bacillaceae</taxon>
        <taxon>Bacillus</taxon>
    </lineage>
</organism>
<dbReference type="Pfam" id="PF12833">
    <property type="entry name" value="HTH_18"/>
    <property type="match status" value="1"/>
</dbReference>
<dbReference type="SUPFAM" id="SSF51215">
    <property type="entry name" value="Regulatory protein AraC"/>
    <property type="match status" value="1"/>
</dbReference>
<feature type="domain" description="HTH araC/xylS-type" evidence="4">
    <location>
        <begin position="252"/>
        <end position="349"/>
    </location>
</feature>
<dbReference type="InterPro" id="IPR037923">
    <property type="entry name" value="HTH-like"/>
</dbReference>
<keyword evidence="3" id="KW-0804">Transcription</keyword>
<dbReference type="SMART" id="SM00342">
    <property type="entry name" value="HTH_ARAC"/>
    <property type="match status" value="1"/>
</dbReference>
<reference evidence="5 6" key="1">
    <citation type="submission" date="2016-10" db="EMBL/GenBank/DDBJ databases">
        <title>Whole genome sequence of hyper active fibrinolysis bacterium Bacillus pumilus strain VV3 isolated from fermented rice.</title>
        <authorList>
            <person name="Mariadas V.A."/>
            <person name="Vijayaraghavan P."/>
            <person name="Dhandapani V."/>
        </authorList>
    </citation>
    <scope>NUCLEOTIDE SEQUENCE [LARGE SCALE GENOMIC DNA]</scope>
    <source>
        <strain evidence="5 6">VV3</strain>
    </source>
</reference>
<protein>
    <submittedName>
        <fullName evidence="5">AraC family transcriptional regulator</fullName>
    </submittedName>
</protein>
<dbReference type="GO" id="GO:0043565">
    <property type="term" value="F:sequence-specific DNA binding"/>
    <property type="evidence" value="ECO:0007669"/>
    <property type="project" value="InterPro"/>
</dbReference>
<evidence type="ECO:0000256" key="2">
    <source>
        <dbReference type="ARBA" id="ARBA00023125"/>
    </source>
</evidence>
<dbReference type="InterPro" id="IPR014710">
    <property type="entry name" value="RmlC-like_jellyroll"/>
</dbReference>
<dbReference type="Gene3D" id="1.10.10.60">
    <property type="entry name" value="Homeodomain-like"/>
    <property type="match status" value="2"/>
</dbReference>
<accession>A0AAC9III6</accession>
<dbReference type="SUPFAM" id="SSF46689">
    <property type="entry name" value="Homeodomain-like"/>
    <property type="match status" value="1"/>
</dbReference>
<keyword evidence="2" id="KW-0238">DNA-binding</keyword>
<dbReference type="PANTHER" id="PTHR43280:SF2">
    <property type="entry name" value="HTH-TYPE TRANSCRIPTIONAL REGULATOR EXSA"/>
    <property type="match status" value="1"/>
</dbReference>
<evidence type="ECO:0000256" key="3">
    <source>
        <dbReference type="ARBA" id="ARBA00023163"/>
    </source>
</evidence>